<reference evidence="5" key="1">
    <citation type="journal article" date="2006" name="PLoS Biol.">
        <title>Macronuclear genome sequence of the ciliate Tetrahymena thermophila, a model eukaryote.</title>
        <authorList>
            <person name="Eisen J.A."/>
            <person name="Coyne R.S."/>
            <person name="Wu M."/>
            <person name="Wu D."/>
            <person name="Thiagarajan M."/>
            <person name="Wortman J.R."/>
            <person name="Badger J.H."/>
            <person name="Ren Q."/>
            <person name="Amedeo P."/>
            <person name="Jones K.M."/>
            <person name="Tallon L.J."/>
            <person name="Delcher A.L."/>
            <person name="Salzberg S.L."/>
            <person name="Silva J.C."/>
            <person name="Haas B.J."/>
            <person name="Majoros W.H."/>
            <person name="Farzad M."/>
            <person name="Carlton J.M."/>
            <person name="Smith R.K. Jr."/>
            <person name="Garg J."/>
            <person name="Pearlman R.E."/>
            <person name="Karrer K.M."/>
            <person name="Sun L."/>
            <person name="Manning G."/>
            <person name="Elde N.C."/>
            <person name="Turkewitz A.P."/>
            <person name="Asai D.J."/>
            <person name="Wilkes D.E."/>
            <person name="Wang Y."/>
            <person name="Cai H."/>
            <person name="Collins K."/>
            <person name="Stewart B.A."/>
            <person name="Lee S.R."/>
            <person name="Wilamowska K."/>
            <person name="Weinberg Z."/>
            <person name="Ruzzo W.L."/>
            <person name="Wloga D."/>
            <person name="Gaertig J."/>
            <person name="Frankel J."/>
            <person name="Tsao C.-C."/>
            <person name="Gorovsky M.A."/>
            <person name="Keeling P.J."/>
            <person name="Waller R.F."/>
            <person name="Patron N.J."/>
            <person name="Cherry J.M."/>
            <person name="Stover N.A."/>
            <person name="Krieger C.J."/>
            <person name="del Toro C."/>
            <person name="Ryder H.F."/>
            <person name="Williamson S.C."/>
            <person name="Barbeau R.A."/>
            <person name="Hamilton E.P."/>
            <person name="Orias E."/>
        </authorList>
    </citation>
    <scope>NUCLEOTIDE SEQUENCE [LARGE SCALE GENOMIC DNA]</scope>
    <source>
        <strain evidence="5">SB210</strain>
    </source>
</reference>
<dbReference type="SUPFAM" id="SSF52047">
    <property type="entry name" value="RNI-like"/>
    <property type="match status" value="3"/>
</dbReference>
<dbReference type="GO" id="GO:0005634">
    <property type="term" value="C:nucleus"/>
    <property type="evidence" value="ECO:0007669"/>
    <property type="project" value="TreeGrafter"/>
</dbReference>
<evidence type="ECO:0000313" key="5">
    <source>
        <dbReference type="Proteomes" id="UP000009168"/>
    </source>
</evidence>
<dbReference type="Gene3D" id="3.80.10.10">
    <property type="entry name" value="Ribonuclease Inhibitor"/>
    <property type="match status" value="5"/>
</dbReference>
<protein>
    <recommendedName>
        <fullName evidence="6">Kinase domain protein</fullName>
    </recommendedName>
</protein>
<keyword evidence="3" id="KW-0677">Repeat</keyword>
<name>Q23FR4_TETTS</name>
<dbReference type="InterPro" id="IPR027038">
    <property type="entry name" value="RanGap"/>
</dbReference>
<keyword evidence="1" id="KW-0343">GTPase activation</keyword>
<organism evidence="4 5">
    <name type="scientific">Tetrahymena thermophila (strain SB210)</name>
    <dbReference type="NCBI Taxonomy" id="312017"/>
    <lineage>
        <taxon>Eukaryota</taxon>
        <taxon>Sar</taxon>
        <taxon>Alveolata</taxon>
        <taxon>Ciliophora</taxon>
        <taxon>Intramacronucleata</taxon>
        <taxon>Oligohymenophorea</taxon>
        <taxon>Hymenostomatida</taxon>
        <taxon>Tetrahymenina</taxon>
        <taxon>Tetrahymenidae</taxon>
        <taxon>Tetrahymena</taxon>
    </lineage>
</organism>
<dbReference type="PANTHER" id="PTHR24113">
    <property type="entry name" value="RAN GTPASE-ACTIVATING PROTEIN 1"/>
    <property type="match status" value="1"/>
</dbReference>
<dbReference type="HOGENOM" id="CLU_008972_0_0_1"/>
<keyword evidence="5" id="KW-1185">Reference proteome</keyword>
<sequence length="948" mass="107483">MIKLPDIKVDFALKTHDSEIDIQYFFEQYKGSTKLSFTSQLSLQFSIILGNYLKFVKNITHLDIKILPNQISSAGISGIAKGLWFLENLNYLSLEIQNNNISEQGCWGLCQGLQTLQGLKTFYLIIGECNYIKDQGVEAISQSIKHLFQLEKLALVFQENQLGSDSGQHLGQGIKDLKKLKKFLLTIEPGNQILSEGAQGISKGLRQLNNLEVLQIIITHNKIGKVGFDSLGEALYSLKSLQKLSLSLTQVNIKLNESNAISQAVKKLTNLNYLFLDIQKDQEIGSSISNLVNLSYLNIKLSDKIGLLGVINFGQGLKRLSNLNELYILVEKFNNTQVQGVQEICESLKNLQNLQKLSFIIENNNSIQSEGAVHIGNSLKFLKKLKYLKLHILRDNNISFEGAQKIGESFSELQNLQTLNLEIGDLNHITSQGLISISEGISNQMSLQDLKIIVKSQNQINNQQGYNTFSKNINKLKQLTNFHFEIGCENLSQIGEIYTDMKNLQKLSIIIATENHIRNSAGIGLGFHNLTNLTNLTLQIDSGNELGEDGVCKIATGLSHLLNLTHLRLTFGSKNHVKNGGVIGLGRNISALKKLEELYLQIFEDNQIGEEGILSLSSELSKLQSLKKLDLNIYEPYVISAIALLENNTSLTNEMFNLSNMTRNEFYFQRSTKEELELLKIPYYFNMFLNCNLSGVGQGLKLLSSLTSLTIQQYKQKPNILGLTDLYHSIQELPNLRSLEVSFLNCPFPCELIRKLCECFGKLVNLESLTFIINQLVIEEKEKCQIPSLGTSLKKLVNLQKLCFNINYEFAEESYKKLGYGINSLKNLQSLEFLAYDYKQVQGWFSEIKNLKTLILNYKFETPSRAQNTTMFQQIFNEISHIKTLNCFKIINYKGYIMGIFQFPVLNILNALRQLRYFEINNSTLKQEKQHLLNQAYRTQKRLISLKI</sequence>
<accession>Q23FR4</accession>
<dbReference type="OrthoDB" id="289415at2759"/>
<dbReference type="GO" id="GO:0006913">
    <property type="term" value="P:nucleocytoplasmic transport"/>
    <property type="evidence" value="ECO:0007669"/>
    <property type="project" value="TreeGrafter"/>
</dbReference>
<dbReference type="InParanoid" id="Q23FR4"/>
<dbReference type="GO" id="GO:0048471">
    <property type="term" value="C:perinuclear region of cytoplasm"/>
    <property type="evidence" value="ECO:0007669"/>
    <property type="project" value="TreeGrafter"/>
</dbReference>
<dbReference type="GO" id="GO:0031267">
    <property type="term" value="F:small GTPase binding"/>
    <property type="evidence" value="ECO:0007669"/>
    <property type="project" value="TreeGrafter"/>
</dbReference>
<dbReference type="InterPro" id="IPR032675">
    <property type="entry name" value="LRR_dom_sf"/>
</dbReference>
<evidence type="ECO:0008006" key="6">
    <source>
        <dbReference type="Google" id="ProtNLM"/>
    </source>
</evidence>
<dbReference type="GO" id="GO:0005096">
    <property type="term" value="F:GTPase activator activity"/>
    <property type="evidence" value="ECO:0007669"/>
    <property type="project" value="UniProtKB-KW"/>
</dbReference>
<dbReference type="AlphaFoldDB" id="Q23FR4"/>
<dbReference type="SMART" id="SM00368">
    <property type="entry name" value="LRR_RI"/>
    <property type="match status" value="9"/>
</dbReference>
<dbReference type="KEGG" id="tet:TTHERM_00079510"/>
<proteinExistence type="predicted"/>
<dbReference type="GO" id="GO:0005829">
    <property type="term" value="C:cytosol"/>
    <property type="evidence" value="ECO:0007669"/>
    <property type="project" value="TreeGrafter"/>
</dbReference>
<dbReference type="Proteomes" id="UP000009168">
    <property type="component" value="Unassembled WGS sequence"/>
</dbReference>
<evidence type="ECO:0000256" key="3">
    <source>
        <dbReference type="ARBA" id="ARBA00022737"/>
    </source>
</evidence>
<keyword evidence="2" id="KW-0433">Leucine-rich repeat</keyword>
<evidence type="ECO:0000256" key="2">
    <source>
        <dbReference type="ARBA" id="ARBA00022614"/>
    </source>
</evidence>
<dbReference type="EMBL" id="GG662704">
    <property type="protein sequence ID" value="EAR95546.1"/>
    <property type="molecule type" value="Genomic_DNA"/>
</dbReference>
<dbReference type="PANTHER" id="PTHR24113:SF12">
    <property type="entry name" value="RAN GTPASE-ACTIVATING PROTEIN 1"/>
    <property type="match status" value="1"/>
</dbReference>
<gene>
    <name evidence="4" type="ORF">TTHERM_00079510</name>
</gene>
<dbReference type="GeneID" id="7831244"/>
<evidence type="ECO:0000256" key="1">
    <source>
        <dbReference type="ARBA" id="ARBA00022468"/>
    </source>
</evidence>
<dbReference type="RefSeq" id="XP_001015791.1">
    <property type="nucleotide sequence ID" value="XM_001015791.1"/>
</dbReference>
<evidence type="ECO:0000313" key="4">
    <source>
        <dbReference type="EMBL" id="EAR95546.1"/>
    </source>
</evidence>